<dbReference type="AlphaFoldDB" id="A0A4V6PFK4"/>
<organism evidence="3 4">
    <name type="scientific">Jiangella asiatica</name>
    <dbReference type="NCBI Taxonomy" id="2530372"/>
    <lineage>
        <taxon>Bacteria</taxon>
        <taxon>Bacillati</taxon>
        <taxon>Actinomycetota</taxon>
        <taxon>Actinomycetes</taxon>
        <taxon>Jiangellales</taxon>
        <taxon>Jiangellaceae</taxon>
        <taxon>Jiangella</taxon>
    </lineage>
</organism>
<reference evidence="3 4" key="1">
    <citation type="submission" date="2019-03" db="EMBL/GenBank/DDBJ databases">
        <title>Draft genome sequences of novel Actinobacteria.</title>
        <authorList>
            <person name="Sahin N."/>
            <person name="Ay H."/>
            <person name="Saygin H."/>
        </authorList>
    </citation>
    <scope>NUCLEOTIDE SEQUENCE [LARGE SCALE GENOMIC DNA]</scope>
    <source>
        <strain evidence="3 4">5K138</strain>
    </source>
</reference>
<feature type="region of interest" description="Disordered" evidence="1">
    <location>
        <begin position="172"/>
        <end position="214"/>
    </location>
</feature>
<evidence type="ECO:0008006" key="5">
    <source>
        <dbReference type="Google" id="ProtNLM"/>
    </source>
</evidence>
<evidence type="ECO:0000313" key="4">
    <source>
        <dbReference type="Proteomes" id="UP000294739"/>
    </source>
</evidence>
<evidence type="ECO:0000256" key="2">
    <source>
        <dbReference type="SAM" id="Phobius"/>
    </source>
</evidence>
<accession>A0A4V6PFK4</accession>
<keyword evidence="4" id="KW-1185">Reference proteome</keyword>
<feature type="transmembrane region" description="Helical" evidence="2">
    <location>
        <begin position="55"/>
        <end position="75"/>
    </location>
</feature>
<keyword evidence="2" id="KW-0472">Membrane</keyword>
<comment type="caution">
    <text evidence="3">The sequence shown here is derived from an EMBL/GenBank/DDBJ whole genome shotgun (WGS) entry which is preliminary data.</text>
</comment>
<dbReference type="EMBL" id="SMKZ01000031">
    <property type="protein sequence ID" value="TDE07408.1"/>
    <property type="molecule type" value="Genomic_DNA"/>
</dbReference>
<feature type="transmembrane region" description="Helical" evidence="2">
    <location>
        <begin position="107"/>
        <end position="127"/>
    </location>
</feature>
<sequence>MRRYFLPGLFLAVATGLLVWGGDWLGLELEHVALLGAALGGAAGVVPDRSPLERVAGLLSGAVLAWIGYALRAAWLPDTSAGRGVAAMLVVLACLLVAFLTSGRLPLWSLLIGAAAVVGAYEVPYTAAPPEFAQTSPTSLTTVLLAAAFGFLATVFLGNQIEVERAAERGVRDVDDDGDDDAVDRDTHDDETRDETRDDADRNRHGTFWEGALR</sequence>
<name>A0A4V6PFK4_9ACTN</name>
<keyword evidence="2" id="KW-0812">Transmembrane</keyword>
<dbReference type="OrthoDB" id="4870238at2"/>
<dbReference type="Proteomes" id="UP000294739">
    <property type="component" value="Unassembled WGS sequence"/>
</dbReference>
<feature type="transmembrane region" description="Helical" evidence="2">
    <location>
        <begin position="81"/>
        <end position="100"/>
    </location>
</feature>
<feature type="transmembrane region" description="Helical" evidence="2">
    <location>
        <begin position="31"/>
        <end position="48"/>
    </location>
</feature>
<feature type="compositionally biased region" description="Acidic residues" evidence="1">
    <location>
        <begin position="174"/>
        <end position="183"/>
    </location>
</feature>
<dbReference type="InParanoid" id="A0A4V6PFK4"/>
<keyword evidence="2" id="KW-1133">Transmembrane helix</keyword>
<evidence type="ECO:0000256" key="1">
    <source>
        <dbReference type="SAM" id="MobiDB-lite"/>
    </source>
</evidence>
<gene>
    <name evidence="3" type="ORF">E1269_20235</name>
</gene>
<protein>
    <recommendedName>
        <fullName evidence="5">FUSC family protein</fullName>
    </recommendedName>
</protein>
<feature type="transmembrane region" description="Helical" evidence="2">
    <location>
        <begin position="139"/>
        <end position="159"/>
    </location>
</feature>
<evidence type="ECO:0000313" key="3">
    <source>
        <dbReference type="EMBL" id="TDE07408.1"/>
    </source>
</evidence>
<dbReference type="RefSeq" id="WP_131897861.1">
    <property type="nucleotide sequence ID" value="NZ_SMKZ01000031.1"/>
</dbReference>
<feature type="compositionally biased region" description="Basic and acidic residues" evidence="1">
    <location>
        <begin position="184"/>
        <end position="204"/>
    </location>
</feature>
<proteinExistence type="predicted"/>